<accession>A0A836HK58</accession>
<evidence type="ECO:0000313" key="3">
    <source>
        <dbReference type="Proteomes" id="UP000673552"/>
    </source>
</evidence>
<comment type="caution">
    <text evidence="2">The sequence shown here is derived from an EMBL/GenBank/DDBJ whole genome shotgun (WGS) entry which is preliminary data.</text>
</comment>
<evidence type="ECO:0008006" key="4">
    <source>
        <dbReference type="Google" id="ProtNLM"/>
    </source>
</evidence>
<name>A0A836HK58_9TRYP</name>
<dbReference type="Proteomes" id="UP000673552">
    <property type="component" value="Chromosome 21"/>
</dbReference>
<dbReference type="PANTHER" id="PTHR14005:SF0">
    <property type="entry name" value="EUKARYOTIC TRANSLATION INITIATION FACTOR 3 SUBUNIT A"/>
    <property type="match status" value="1"/>
</dbReference>
<feature type="compositionally biased region" description="Basic and acidic residues" evidence="1">
    <location>
        <begin position="39"/>
        <end position="48"/>
    </location>
</feature>
<proteinExistence type="predicted"/>
<feature type="region of interest" description="Disordered" evidence="1">
    <location>
        <begin position="107"/>
        <end position="127"/>
    </location>
</feature>
<reference evidence="2 3" key="1">
    <citation type="submission" date="2021-03" db="EMBL/GenBank/DDBJ databases">
        <title>Leishmania (Mundinia) martiniquensis Genome sequencing and assembly.</title>
        <authorList>
            <person name="Almutairi H."/>
            <person name="Gatherer D."/>
        </authorList>
    </citation>
    <scope>NUCLEOTIDE SEQUENCE [LARGE SCALE GENOMIC DNA]</scope>
    <source>
        <strain evidence="2">LSCM1</strain>
    </source>
</reference>
<evidence type="ECO:0000313" key="2">
    <source>
        <dbReference type="EMBL" id="KAG5479441.1"/>
    </source>
</evidence>
<keyword evidence="3" id="KW-1185">Reference proteome</keyword>
<dbReference type="GO" id="GO:0003729">
    <property type="term" value="F:mRNA binding"/>
    <property type="evidence" value="ECO:0007669"/>
    <property type="project" value="TreeGrafter"/>
</dbReference>
<feature type="region of interest" description="Disordered" evidence="1">
    <location>
        <begin position="710"/>
        <end position="729"/>
    </location>
</feature>
<dbReference type="GO" id="GO:0071541">
    <property type="term" value="C:eukaryotic translation initiation factor 3 complex, eIF3m"/>
    <property type="evidence" value="ECO:0007669"/>
    <property type="project" value="TreeGrafter"/>
</dbReference>
<dbReference type="AlphaFoldDB" id="A0A836HK58"/>
<sequence length="825" mass="86784">MLREARRRKQQIAGKIGHEEYIYLLHGDPYRHQEKIHIRPQSDLDPRRVQAAGGRVGVTGARGAHGPSRPPFAVDDDAEYGDGGGRGGRHAPLNPIARGPAAELSNEVDAPCGAHGGHNSGTPPRSNYITPYGGVGGGAGAHQYPLVSQAPPIISTFVPALPAIAPASDLPPPLPAVYRPKPPLTFHNGRASVPETPPLSFGPLPERPAAAQACHPSGDAGNRWPTAAPIHLSPGDNGAGRPRTSPTALPPLDLADGGNGDNGADHTRSPRPKTSGAAPHNGGGGFVFGSSGLSDAEERRREKMAARQRAIELQQENARQMLEQQQRKKEEREREIQEDRLVEERLRREREEVARREQAELERERREKELKMIGPRAAQAMLEKQQRETQQRREEEAAARRNRGRASAATAAPAAENGAPTSPASPPPTFANVAPVTLSLQSPESGVLSLPAPSFLPPLIAAPALPNLVNLSREDGHRPSSQPSPASYYNPFVNGCPPAALLPSREAQAIHSELRRITHLLEKQQLQQQRRATDSSHFGGNAAPQPWQHRVPQPSTVAGAGTYLTTGQPLPSLGAGGGTSEGNTQLDGATPYKSFLIGGVLPPPPLATAAPPASTSSNTVAPPAGIGPWQGLLSPYVGTRATGTDGSGLKPPSGSVMKFASAFVDSDPELSSEPSQFIGPLRAAAAEVPRPPLASRPEVTLVEVESMATTSPPASVPRPAVMEPDASHCAAAPSSELTAALAPLSMPAVYSPSRSPEPDGLPLVRHSGPQAAKALWSDADEAKSERRGGAPPTPEVYVCDGLSHFNSDPNPLPPAQNAGRGEPHG</sequence>
<dbReference type="GO" id="GO:0043614">
    <property type="term" value="C:multi-eIF complex"/>
    <property type="evidence" value="ECO:0007669"/>
    <property type="project" value="TreeGrafter"/>
</dbReference>
<feature type="compositionally biased region" description="Low complexity" evidence="1">
    <location>
        <begin position="405"/>
        <end position="422"/>
    </location>
</feature>
<dbReference type="InterPro" id="IPR027512">
    <property type="entry name" value="EIF3A"/>
</dbReference>
<dbReference type="GeneID" id="92514711"/>
<dbReference type="PANTHER" id="PTHR14005">
    <property type="entry name" value="EUKARYOTIC TRANSLATION INITIATION FACTOR 3, THETA SUBUNIT"/>
    <property type="match status" value="1"/>
</dbReference>
<protein>
    <recommendedName>
        <fullName evidence="4">Coiled-coil domain-containing protein 66</fullName>
    </recommendedName>
</protein>
<feature type="region of interest" description="Disordered" evidence="1">
    <location>
        <begin position="39"/>
        <end position="94"/>
    </location>
</feature>
<dbReference type="GO" id="GO:0002188">
    <property type="term" value="P:translation reinitiation"/>
    <property type="evidence" value="ECO:0007669"/>
    <property type="project" value="TreeGrafter"/>
</dbReference>
<evidence type="ECO:0000256" key="1">
    <source>
        <dbReference type="SAM" id="MobiDB-lite"/>
    </source>
</evidence>
<feature type="compositionally biased region" description="Low complexity" evidence="1">
    <location>
        <begin position="49"/>
        <end position="66"/>
    </location>
</feature>
<feature type="compositionally biased region" description="Basic and acidic residues" evidence="1">
    <location>
        <begin position="384"/>
        <end position="399"/>
    </location>
</feature>
<organism evidence="2 3">
    <name type="scientific">Leishmania martiniquensis</name>
    <dbReference type="NCBI Taxonomy" id="1580590"/>
    <lineage>
        <taxon>Eukaryota</taxon>
        <taxon>Discoba</taxon>
        <taxon>Euglenozoa</taxon>
        <taxon>Kinetoplastea</taxon>
        <taxon>Metakinetoplastina</taxon>
        <taxon>Trypanosomatida</taxon>
        <taxon>Trypanosomatidae</taxon>
        <taxon>Leishmaniinae</taxon>
        <taxon>Leishmania</taxon>
    </lineage>
</organism>
<dbReference type="GO" id="GO:0071540">
    <property type="term" value="C:eukaryotic translation initiation factor 3 complex, eIF3e"/>
    <property type="evidence" value="ECO:0007669"/>
    <property type="project" value="TreeGrafter"/>
</dbReference>
<gene>
    <name evidence="2" type="ORF">LSCM1_04704</name>
</gene>
<feature type="compositionally biased region" description="Basic and acidic residues" evidence="1">
    <location>
        <begin position="325"/>
        <end position="371"/>
    </location>
</feature>
<dbReference type="OrthoDB" id="267127at2759"/>
<dbReference type="GO" id="GO:0001732">
    <property type="term" value="P:formation of cytoplasmic translation initiation complex"/>
    <property type="evidence" value="ECO:0007669"/>
    <property type="project" value="TreeGrafter"/>
</dbReference>
<dbReference type="EMBL" id="JAFEUZ010000021">
    <property type="protein sequence ID" value="KAG5479441.1"/>
    <property type="molecule type" value="Genomic_DNA"/>
</dbReference>
<feature type="region of interest" description="Disordered" evidence="1">
    <location>
        <begin position="188"/>
        <end position="453"/>
    </location>
</feature>
<feature type="region of interest" description="Disordered" evidence="1">
    <location>
        <begin position="525"/>
        <end position="589"/>
    </location>
</feature>
<dbReference type="KEGG" id="lmat:92514711"/>
<feature type="region of interest" description="Disordered" evidence="1">
    <location>
        <begin position="748"/>
        <end position="825"/>
    </location>
</feature>
<dbReference type="GO" id="GO:0003743">
    <property type="term" value="F:translation initiation factor activity"/>
    <property type="evidence" value="ECO:0007669"/>
    <property type="project" value="TreeGrafter"/>
</dbReference>
<feature type="compositionally biased region" description="Basic and acidic residues" evidence="1">
    <location>
        <begin position="296"/>
        <end position="305"/>
    </location>
</feature>
<dbReference type="RefSeq" id="XP_067178996.1">
    <property type="nucleotide sequence ID" value="XM_067322199.1"/>
</dbReference>